<evidence type="ECO:0000313" key="3">
    <source>
        <dbReference type="Proteomes" id="UP000824091"/>
    </source>
</evidence>
<dbReference type="Proteomes" id="UP000824091">
    <property type="component" value="Unassembled WGS sequence"/>
</dbReference>
<proteinExistence type="predicted"/>
<feature type="transmembrane region" description="Helical" evidence="1">
    <location>
        <begin position="53"/>
        <end position="75"/>
    </location>
</feature>
<evidence type="ECO:0000313" key="2">
    <source>
        <dbReference type="EMBL" id="HIU27345.1"/>
    </source>
</evidence>
<dbReference type="InterPro" id="IPR019074">
    <property type="entry name" value="YabQ"/>
</dbReference>
<feature type="transmembrane region" description="Helical" evidence="1">
    <location>
        <begin position="12"/>
        <end position="33"/>
    </location>
</feature>
<dbReference type="EMBL" id="DVMO01000045">
    <property type="protein sequence ID" value="HIU27345.1"/>
    <property type="molecule type" value="Genomic_DNA"/>
</dbReference>
<keyword evidence="1" id="KW-0472">Membrane</keyword>
<name>A0A9D1I5L3_9FIRM</name>
<comment type="caution">
    <text evidence="2">The sequence shown here is derived from an EMBL/GenBank/DDBJ whole genome shotgun (WGS) entry which is preliminary data.</text>
</comment>
<feature type="transmembrane region" description="Helical" evidence="1">
    <location>
        <begin position="81"/>
        <end position="96"/>
    </location>
</feature>
<reference evidence="2" key="2">
    <citation type="journal article" date="2021" name="PeerJ">
        <title>Extensive microbial diversity within the chicken gut microbiome revealed by metagenomics and culture.</title>
        <authorList>
            <person name="Gilroy R."/>
            <person name="Ravi A."/>
            <person name="Getino M."/>
            <person name="Pursley I."/>
            <person name="Horton D.L."/>
            <person name="Alikhan N.F."/>
            <person name="Baker D."/>
            <person name="Gharbi K."/>
            <person name="Hall N."/>
            <person name="Watson M."/>
            <person name="Adriaenssens E.M."/>
            <person name="Foster-Nyarko E."/>
            <person name="Jarju S."/>
            <person name="Secka A."/>
            <person name="Antonio M."/>
            <person name="Oren A."/>
            <person name="Chaudhuri R.R."/>
            <person name="La Ragione R."/>
            <person name="Hildebrand F."/>
            <person name="Pallen M.J."/>
        </authorList>
    </citation>
    <scope>NUCLEOTIDE SEQUENCE</scope>
    <source>
        <strain evidence="2">11300</strain>
    </source>
</reference>
<gene>
    <name evidence="2" type="ORF">IAD16_03045</name>
</gene>
<protein>
    <submittedName>
        <fullName evidence="2">Uncharacterized protein</fullName>
    </submittedName>
</protein>
<evidence type="ECO:0000256" key="1">
    <source>
        <dbReference type="SAM" id="Phobius"/>
    </source>
</evidence>
<accession>A0A9D1I5L3</accession>
<reference evidence="2" key="1">
    <citation type="submission" date="2020-10" db="EMBL/GenBank/DDBJ databases">
        <authorList>
            <person name="Gilroy R."/>
        </authorList>
    </citation>
    <scope>NUCLEOTIDE SEQUENCE</scope>
    <source>
        <strain evidence="2">11300</strain>
    </source>
</reference>
<keyword evidence="1" id="KW-0812">Transmembrane</keyword>
<keyword evidence="1" id="KW-1133">Transmembrane helix</keyword>
<dbReference type="NCBIfam" id="TIGR02893">
    <property type="entry name" value="spore_yabQ"/>
    <property type="match status" value="1"/>
</dbReference>
<sequence length="106" mass="11671">MSQLIQSQIQTAAVMACCGIAAGLVINVFRLFISRFILKNLKKGTKNRKITALSALAQVSCCIIIAVMIGEFLFFCRNGKLSFLGAAAFLAGLWLWKKYCYGTIKK</sequence>
<organism evidence="2 3">
    <name type="scientific">Candidatus Fimisoma avicola</name>
    <dbReference type="NCBI Taxonomy" id="2840826"/>
    <lineage>
        <taxon>Bacteria</taxon>
        <taxon>Bacillati</taxon>
        <taxon>Bacillota</taxon>
        <taxon>Clostridia</taxon>
        <taxon>Eubacteriales</taxon>
        <taxon>Candidatus Fimisoma</taxon>
    </lineage>
</organism>
<dbReference type="AlphaFoldDB" id="A0A9D1I5L3"/>